<dbReference type="GO" id="GO:0006397">
    <property type="term" value="P:mRNA processing"/>
    <property type="evidence" value="ECO:0007669"/>
    <property type="project" value="UniProtKB-KW"/>
</dbReference>
<evidence type="ECO:0000259" key="5">
    <source>
        <dbReference type="Pfam" id="PF03178"/>
    </source>
</evidence>
<keyword evidence="9" id="KW-1185">Reference proteome</keyword>
<keyword evidence="3" id="KW-0539">Nucleus</keyword>
<dbReference type="RefSeq" id="XP_024678154.1">
    <property type="nucleotide sequence ID" value="XM_024821624.1"/>
</dbReference>
<accession>A0A2I1BW03</accession>
<dbReference type="InterPro" id="IPR050358">
    <property type="entry name" value="RSE1/DDB1/CFT1"/>
</dbReference>
<feature type="compositionally biased region" description="Basic and acidic residues" evidence="4">
    <location>
        <begin position="8"/>
        <end position="19"/>
    </location>
</feature>
<dbReference type="Proteomes" id="UP000234474">
    <property type="component" value="Unassembled WGS sequence"/>
</dbReference>
<feature type="domain" description="RSE1/DDB1/CPSF1 C-terminal" evidence="5">
    <location>
        <begin position="945"/>
        <end position="1219"/>
    </location>
</feature>
<organism evidence="8 9">
    <name type="scientific">Aspergillus novofumigatus (strain IBT 16806)</name>
    <dbReference type="NCBI Taxonomy" id="1392255"/>
    <lineage>
        <taxon>Eukaryota</taxon>
        <taxon>Fungi</taxon>
        <taxon>Dikarya</taxon>
        <taxon>Ascomycota</taxon>
        <taxon>Pezizomycotina</taxon>
        <taxon>Eurotiomycetes</taxon>
        <taxon>Eurotiomycetidae</taxon>
        <taxon>Eurotiales</taxon>
        <taxon>Aspergillaceae</taxon>
        <taxon>Aspergillus</taxon>
        <taxon>Aspergillus subgen. Fumigati</taxon>
    </lineage>
</organism>
<dbReference type="OMA" id="ARDHPRC"/>
<evidence type="ECO:0000313" key="9">
    <source>
        <dbReference type="Proteomes" id="UP000234474"/>
    </source>
</evidence>
<name>A0A2I1BW03_ASPN1</name>
<feature type="domain" description="RSE1/DDB1/CPSF1 second beta-propeller" evidence="7">
    <location>
        <begin position="495"/>
        <end position="760"/>
    </location>
</feature>
<evidence type="ECO:0008006" key="10">
    <source>
        <dbReference type="Google" id="ProtNLM"/>
    </source>
</evidence>
<evidence type="ECO:0000313" key="8">
    <source>
        <dbReference type="EMBL" id="PKX89559.1"/>
    </source>
</evidence>
<evidence type="ECO:0000256" key="2">
    <source>
        <dbReference type="ARBA" id="ARBA00022664"/>
    </source>
</evidence>
<dbReference type="InterPro" id="IPR004871">
    <property type="entry name" value="RSE1/DDB1/CPSF1_C"/>
</dbReference>
<gene>
    <name evidence="8" type="ORF">P174DRAFT_300957</name>
</gene>
<feature type="region of interest" description="Disordered" evidence="4">
    <location>
        <begin position="1"/>
        <end position="32"/>
    </location>
</feature>
<dbReference type="InterPro" id="IPR018846">
    <property type="entry name" value="Beta-prop_RSE1/DDB1/CPSF1_1st"/>
</dbReference>
<dbReference type="Pfam" id="PF10433">
    <property type="entry name" value="Beta-prop_RSE1_1st"/>
    <property type="match status" value="1"/>
</dbReference>
<reference evidence="9" key="1">
    <citation type="journal article" date="2018" name="Proc. Natl. Acad. Sci. U.S.A.">
        <title>Linking secondary metabolites to gene clusters through genome sequencing of six diverse Aspergillus species.</title>
        <authorList>
            <person name="Kaerboelling I."/>
            <person name="Vesth T.C."/>
            <person name="Frisvad J.C."/>
            <person name="Nybo J.L."/>
            <person name="Theobald S."/>
            <person name="Kuo A."/>
            <person name="Bowyer P."/>
            <person name="Matsuda Y."/>
            <person name="Mondo S."/>
            <person name="Lyhne E.K."/>
            <person name="Kogle M.E."/>
            <person name="Clum A."/>
            <person name="Lipzen A."/>
            <person name="Salamov A."/>
            <person name="Ngan C.Y."/>
            <person name="Daum C."/>
            <person name="Chiniquy J."/>
            <person name="Barry K."/>
            <person name="LaButti K."/>
            <person name="Haridas S."/>
            <person name="Simmons B.A."/>
            <person name="Magnuson J.K."/>
            <person name="Mortensen U.H."/>
            <person name="Larsen T.O."/>
            <person name="Grigoriev I.V."/>
            <person name="Baker S.E."/>
            <person name="Andersen M.R."/>
        </authorList>
    </citation>
    <scope>NUCLEOTIDE SEQUENCE [LARGE SCALE GENOMIC DNA]</scope>
    <source>
        <strain evidence="9">IBT 16806</strain>
    </source>
</reference>
<evidence type="ECO:0000256" key="1">
    <source>
        <dbReference type="ARBA" id="ARBA00004123"/>
    </source>
</evidence>
<dbReference type="PANTHER" id="PTHR10644">
    <property type="entry name" value="DNA REPAIR/RNA PROCESSING CPSF FAMILY"/>
    <property type="match status" value="1"/>
</dbReference>
<dbReference type="FunFam" id="2.130.10.10:FF:001613">
    <property type="entry name" value="Uncharacterized protein"/>
    <property type="match status" value="1"/>
</dbReference>
<dbReference type="VEuPathDB" id="FungiDB:P174DRAFT_300957"/>
<dbReference type="GO" id="GO:0003676">
    <property type="term" value="F:nucleic acid binding"/>
    <property type="evidence" value="ECO:0007669"/>
    <property type="project" value="InterPro"/>
</dbReference>
<dbReference type="Pfam" id="PF03178">
    <property type="entry name" value="CPSF_A"/>
    <property type="match status" value="1"/>
</dbReference>
<dbReference type="STRING" id="1392255.A0A2I1BW03"/>
<evidence type="ECO:0000259" key="7">
    <source>
        <dbReference type="Pfam" id="PF23726"/>
    </source>
</evidence>
<evidence type="ECO:0000256" key="4">
    <source>
        <dbReference type="SAM" id="MobiDB-lite"/>
    </source>
</evidence>
<dbReference type="GO" id="GO:0005634">
    <property type="term" value="C:nucleus"/>
    <property type="evidence" value="ECO:0007669"/>
    <property type="project" value="UniProtKB-SubCell"/>
</dbReference>
<dbReference type="FunFam" id="2.130.10.10:FF:001346">
    <property type="entry name" value="Uncharacterized protein C3H8.05c"/>
    <property type="match status" value="1"/>
</dbReference>
<dbReference type="EMBL" id="MSZS01000009">
    <property type="protein sequence ID" value="PKX89559.1"/>
    <property type="molecule type" value="Genomic_DNA"/>
</dbReference>
<evidence type="ECO:0000259" key="6">
    <source>
        <dbReference type="Pfam" id="PF10433"/>
    </source>
</evidence>
<keyword evidence="2" id="KW-0507">mRNA processing</keyword>
<dbReference type="InterPro" id="IPR015943">
    <property type="entry name" value="WD40/YVTN_repeat-like_dom_sf"/>
</dbReference>
<dbReference type="OrthoDB" id="20774at2759"/>
<dbReference type="Pfam" id="PF23726">
    <property type="entry name" value="Beta-prop_RSE1_2nd"/>
    <property type="match status" value="1"/>
</dbReference>
<sequence>MSLPLSDRGFDASGKRQDMDQMDIEQEGPSTTKPMVGLLSQTLVSSPIIQLILPARLRSKHQNDVVFVGERHIQIKEALSGVHLEDVNSKSDFDAYIMAAKVINVSTELPWEAQMKLAASKAAVTDPGSRQELPPQILVLSLASKELVFLYSSSTSGHFIHHHRPLPNDVSTFERFGRNIAVEPRSRAVAVSASAAYFGVFMLKKPPVLQSQMASSQLDPITEERFFRVEGDILFMEFLYPKAEDGDKIILLLLVSQNQVTQAICYEWHADETIRQASPRITKRFLPPEDTLPTMLIPLTKTSSFMLITTTSMAVYKNRLDPRRQPSRYPLPVPDRESKKAPLWTRWARPLRNWSYNQRHDDIYLCREDGRVFYLGIGNEGELENQAHLGQLCCDVDAAFDILDIGHEGGDLLLAAGTTGDGGLFVQKARDQPRCVQKFINWSPVTDSVIVSSGQDSSASDTARDRLFVCSASSYGRGAIFELRHGLEAQIGLVVSLEELSSTRDIWTMSDDINGGVYILISDPVSSILLYLSADFGEEMCAIDEADSGLDFSSQSLAAGCASSGVLVQVTEKAILLGTANESTLRSRFEFGSDQSVAVAAVHSSASLIVSAVRTQHEMHLSLRSIIISQDQLQLSEIAQPLPLPYEPVCILVEVLGTFTLIFVGTGNGKVLIYSFEDSIKLLSEVSLDVENGDDLSKAIESLAVVAIDTDGPSQKYTILCGLRSGILVPFEMTLGHGDKKSAIEVKQASPRRIGNTSVKIQSRGHFALLTCGRGFWQASCSRKDGVLDPNLHLQRIWVTDQNNPAYHPGNVHSFAMAKIIDPNIDGESDTLFCIADGQLLICTLDHAAKTVPRRIDLPGSASKLAYSSYLRSLIVAYTRTELDTESDPIRRLTRPFIEFVEPDTQHGVSKAVDVSEDGYSAWRPHGAAGEKISCILEWTPKKGDEEYHFIVIGTARKQQQERGRVIFLQASRSSSDSSRIECSVKYIHKFESPVYAIAPYGDFTLMVSTGHEIVPLEPKLSQTRRVRAARYPMLSPAISLSCHEPYVYMSTSRESLMVLKSSEDKLLLHAYDRQKHDGLSHIHIGGESNSTITSSRGGRVSIISENGITDNDKMTPVALCEAHLPSSVMKLSSGSKPSPFSRSSQVYYGTAMNGIVYRFLTLEEKEWRLLRQLQNLCIRDPILCPFTPKRKRRRNPATNGIAEPQPSHMHIDGDILSRLVMRGSDYLRKMLTTQDFEDAAFPENGNAQATLELFTELSNNLLGKSPDQVEKVMRWLEKALHMEF</sequence>
<feature type="domain" description="RSE1/DDB1/CPSF1 first beta-propeller" evidence="6">
    <location>
        <begin position="49"/>
        <end position="439"/>
    </location>
</feature>
<evidence type="ECO:0000256" key="3">
    <source>
        <dbReference type="ARBA" id="ARBA00023242"/>
    </source>
</evidence>
<dbReference type="GeneID" id="36528950"/>
<dbReference type="InterPro" id="IPR058543">
    <property type="entry name" value="Beta-prop_RSE1/DDB1/CPSF1_2nd"/>
</dbReference>
<proteinExistence type="predicted"/>
<dbReference type="Gene3D" id="2.130.10.10">
    <property type="entry name" value="YVTN repeat-like/Quinoprotein amine dehydrogenase"/>
    <property type="match status" value="2"/>
</dbReference>
<protein>
    <recommendedName>
        <fullName evidence="10">Thermotolerance protein</fullName>
    </recommendedName>
</protein>
<comment type="subcellular location">
    <subcellularLocation>
        <location evidence="1">Nucleus</location>
    </subcellularLocation>
</comment>
<comment type="caution">
    <text evidence="8">The sequence shown here is derived from an EMBL/GenBank/DDBJ whole genome shotgun (WGS) entry which is preliminary data.</text>
</comment>